<accession>A0A1M6FA68</accession>
<reference evidence="1 2" key="1">
    <citation type="submission" date="2016-11" db="EMBL/GenBank/DDBJ databases">
        <authorList>
            <person name="Jaros S."/>
            <person name="Januszkiewicz K."/>
            <person name="Wedrychowicz H."/>
        </authorList>
    </citation>
    <scope>NUCLEOTIDE SEQUENCE [LARGE SCALE GENOMIC DNA]</scope>
    <source>
        <strain evidence="1 2">DSM 3074</strain>
    </source>
</reference>
<dbReference type="RefSeq" id="WP_080326109.1">
    <property type="nucleotide sequence ID" value="NZ_FQYW01000019.1"/>
</dbReference>
<evidence type="ECO:0008006" key="3">
    <source>
        <dbReference type="Google" id="ProtNLM"/>
    </source>
</evidence>
<proteinExistence type="predicted"/>
<evidence type="ECO:0000313" key="1">
    <source>
        <dbReference type="EMBL" id="SHI94563.1"/>
    </source>
</evidence>
<organism evidence="1 2">
    <name type="scientific">Anaerovibrio lipolyticus DSM 3074</name>
    <dbReference type="NCBI Taxonomy" id="1120997"/>
    <lineage>
        <taxon>Bacteria</taxon>
        <taxon>Bacillati</taxon>
        <taxon>Bacillota</taxon>
        <taxon>Negativicutes</taxon>
        <taxon>Selenomonadales</taxon>
        <taxon>Selenomonadaceae</taxon>
        <taxon>Anaerovibrio</taxon>
    </lineage>
</organism>
<dbReference type="AlphaFoldDB" id="A0A1M6FA68"/>
<evidence type="ECO:0000313" key="2">
    <source>
        <dbReference type="Proteomes" id="UP000191240"/>
    </source>
</evidence>
<protein>
    <recommendedName>
        <fullName evidence="3">Transposase, YhgA-like</fullName>
    </recommendedName>
</protein>
<dbReference type="EMBL" id="FQYW01000019">
    <property type="protein sequence ID" value="SHI94563.1"/>
    <property type="molecule type" value="Genomic_DNA"/>
</dbReference>
<name>A0A1M6FA68_9FIRM</name>
<sequence>MVNADKRRKMLYDKACKEVLSEKGIIGHILKTCVREYENVPVEDIVNKYIQGNPEVEKTPVLPDGDIYRIESRHTEDITEGEGAVFFDVRFTALAPGTEEPIELIINIEAQNKFNPGYPLLKRGIYYCSRMISGQYGTVFTKSHYEKIKKVYSIWVCTNSSKEWEYNIARYGIIEENIIGKAKAKASHYDLLSVVMICLGQKQYTELEGLLRLLNLVLVDNNLNRQEKKNKLAEEFSIKMTPRLERGVQEMCNLSEGVEQRGIEKGMALGIEKGIEQGIEQGLALGLAEGREQMATDMLMDNKPMEEILKYSRLPLERIQELAEQIRKK</sequence>
<dbReference type="OrthoDB" id="1663583at2"/>
<dbReference type="Proteomes" id="UP000191240">
    <property type="component" value="Unassembled WGS sequence"/>
</dbReference>
<gene>
    <name evidence="1" type="ORF">SAMN02745671_02191</name>
</gene>